<dbReference type="PANTHER" id="PTHR35851:SF1">
    <property type="entry name" value="CELL DIVISION PROTEIN FTSQ"/>
    <property type="match status" value="1"/>
</dbReference>
<keyword evidence="4 9" id="KW-0132">Cell division</keyword>
<evidence type="ECO:0000256" key="8">
    <source>
        <dbReference type="ARBA" id="ARBA00023306"/>
    </source>
</evidence>
<evidence type="ECO:0000256" key="6">
    <source>
        <dbReference type="ARBA" id="ARBA00022989"/>
    </source>
</evidence>
<dbReference type="EMBL" id="FTOM01000007">
    <property type="protein sequence ID" value="SIS85130.1"/>
    <property type="molecule type" value="Genomic_DNA"/>
</dbReference>
<keyword evidence="2 9" id="KW-1003">Cell membrane</keyword>
<evidence type="ECO:0000256" key="2">
    <source>
        <dbReference type="ARBA" id="ARBA00022475"/>
    </source>
</evidence>
<comment type="function">
    <text evidence="9">Essential cell division protein.</text>
</comment>
<dbReference type="InterPro" id="IPR034746">
    <property type="entry name" value="POTRA"/>
</dbReference>
<evidence type="ECO:0000256" key="1">
    <source>
        <dbReference type="ARBA" id="ARBA00004370"/>
    </source>
</evidence>
<sequence>MRSLGSARVLTDRLHAAERHDPIMSAPRWREMPRQGAPAQMPPEHFSPPHQRATAEDLHLHAPAFDPQTPEVLPFHAAPDTDFAAGDAGAGPGAWPQPRWLVEAPDAAANLEDAPARASAEAVTRAAAARRRDDNSLARRHPALARAIARRLGLPDPEAQGAAAPAARRDPAPSRLAYRLQRLWLTPVFRSLTRIGVPVFVVVLGLGLWLGDEGRRADLVGRYEALREAIEARPEFRVERMRITGASAPVDGAIRAMLPVALPASSFDIDLADLRAQIVRLDAVSSVDLAIRNGTIEIAVRERVPAILWRHAGGLEMLDATGHRVATLVGRSNRPDLGLIAGQGAQEAVPEALRLLSVAAPILPQLRGLVRVGERRWDMVLTGDRRLLLPAENPVAALRRVLALDKAEDLLARDFVQVDMRLAERPTVRLTEAAQGEYRRIKALEMQVTH</sequence>
<feature type="compositionally biased region" description="Basic and acidic residues" evidence="10">
    <location>
        <begin position="10"/>
        <end position="25"/>
    </location>
</feature>
<dbReference type="Pfam" id="PF03799">
    <property type="entry name" value="FtsQ_DivIB_C"/>
    <property type="match status" value="1"/>
</dbReference>
<dbReference type="AlphaFoldDB" id="A0A1N7MGH7"/>
<evidence type="ECO:0000256" key="3">
    <source>
        <dbReference type="ARBA" id="ARBA00022519"/>
    </source>
</evidence>
<evidence type="ECO:0000256" key="5">
    <source>
        <dbReference type="ARBA" id="ARBA00022692"/>
    </source>
</evidence>
<keyword evidence="8 9" id="KW-0131">Cell cycle</keyword>
<dbReference type="GO" id="GO:0005886">
    <property type="term" value="C:plasma membrane"/>
    <property type="evidence" value="ECO:0007669"/>
    <property type="project" value="UniProtKB-SubCell"/>
</dbReference>
<keyword evidence="3 9" id="KW-0997">Cell inner membrane</keyword>
<dbReference type="GO" id="GO:0043093">
    <property type="term" value="P:FtsZ-dependent cytokinesis"/>
    <property type="evidence" value="ECO:0007669"/>
    <property type="project" value="UniProtKB-UniRule"/>
</dbReference>
<evidence type="ECO:0000256" key="7">
    <source>
        <dbReference type="ARBA" id="ARBA00023136"/>
    </source>
</evidence>
<dbReference type="Proteomes" id="UP000186098">
    <property type="component" value="Unassembled WGS sequence"/>
</dbReference>
<dbReference type="PROSITE" id="PS51779">
    <property type="entry name" value="POTRA"/>
    <property type="match status" value="1"/>
</dbReference>
<evidence type="ECO:0000256" key="4">
    <source>
        <dbReference type="ARBA" id="ARBA00022618"/>
    </source>
</evidence>
<evidence type="ECO:0000313" key="12">
    <source>
        <dbReference type="EMBL" id="SIS85130.1"/>
    </source>
</evidence>
<evidence type="ECO:0000313" key="13">
    <source>
        <dbReference type="Proteomes" id="UP000186098"/>
    </source>
</evidence>
<organism evidence="12 13">
    <name type="scientific">Phaeovulum vinaykumarii</name>
    <dbReference type="NCBI Taxonomy" id="407234"/>
    <lineage>
        <taxon>Bacteria</taxon>
        <taxon>Pseudomonadati</taxon>
        <taxon>Pseudomonadota</taxon>
        <taxon>Alphaproteobacteria</taxon>
        <taxon>Rhodobacterales</taxon>
        <taxon>Paracoccaceae</taxon>
        <taxon>Phaeovulum</taxon>
    </lineage>
</organism>
<dbReference type="GO" id="GO:0032153">
    <property type="term" value="C:cell division site"/>
    <property type="evidence" value="ECO:0007669"/>
    <property type="project" value="UniProtKB-UniRule"/>
</dbReference>
<keyword evidence="6 9" id="KW-1133">Transmembrane helix</keyword>
<dbReference type="RefSeq" id="WP_235816303.1">
    <property type="nucleotide sequence ID" value="NZ_FTOM01000007.1"/>
</dbReference>
<accession>A0A1N7MGH7</accession>
<reference evidence="13" key="1">
    <citation type="submission" date="2017-01" db="EMBL/GenBank/DDBJ databases">
        <authorList>
            <person name="Varghese N."/>
            <person name="Submissions S."/>
        </authorList>
    </citation>
    <scope>NUCLEOTIDE SEQUENCE [LARGE SCALE GENOMIC DNA]</scope>
    <source>
        <strain evidence="13">DSM 18714</strain>
    </source>
</reference>
<keyword evidence="13" id="KW-1185">Reference proteome</keyword>
<dbReference type="HAMAP" id="MF_00911">
    <property type="entry name" value="FtsQ_subfam"/>
    <property type="match status" value="1"/>
</dbReference>
<protein>
    <recommendedName>
        <fullName evidence="9">Cell division protein FtsQ</fullName>
    </recommendedName>
</protein>
<dbReference type="PANTHER" id="PTHR35851">
    <property type="entry name" value="CELL DIVISION PROTEIN FTSQ"/>
    <property type="match status" value="1"/>
</dbReference>
<comment type="subcellular location">
    <subcellularLocation>
        <location evidence="9">Cell inner membrane</location>
        <topology evidence="9">Single-pass type II membrane protein</topology>
    </subcellularLocation>
    <subcellularLocation>
        <location evidence="1">Membrane</location>
    </subcellularLocation>
    <text evidence="9">Localizes to the division septum.</text>
</comment>
<dbReference type="GO" id="GO:0090529">
    <property type="term" value="P:cell septum assembly"/>
    <property type="evidence" value="ECO:0007669"/>
    <property type="project" value="InterPro"/>
</dbReference>
<evidence type="ECO:0000256" key="10">
    <source>
        <dbReference type="SAM" id="MobiDB-lite"/>
    </source>
</evidence>
<dbReference type="InterPro" id="IPR005548">
    <property type="entry name" value="Cell_div_FtsQ/DivIB_C"/>
</dbReference>
<evidence type="ECO:0000259" key="11">
    <source>
        <dbReference type="PROSITE" id="PS51779"/>
    </source>
</evidence>
<keyword evidence="7 9" id="KW-0472">Membrane</keyword>
<evidence type="ECO:0000256" key="9">
    <source>
        <dbReference type="HAMAP-Rule" id="MF_00911"/>
    </source>
</evidence>
<feature type="domain" description="POTRA" evidence="11">
    <location>
        <begin position="236"/>
        <end position="303"/>
    </location>
</feature>
<feature type="region of interest" description="Disordered" evidence="10">
    <location>
        <begin position="1"/>
        <end position="25"/>
    </location>
</feature>
<name>A0A1N7MGH7_9RHOB</name>
<proteinExistence type="inferred from homology"/>
<comment type="similarity">
    <text evidence="9">Belongs to the FtsQ/DivIB family. FtsQ subfamily.</text>
</comment>
<keyword evidence="5 9" id="KW-0812">Transmembrane</keyword>
<dbReference type="STRING" id="407234.SAMN05421795_10788"/>
<dbReference type="InterPro" id="IPR026579">
    <property type="entry name" value="FtsQ"/>
</dbReference>
<gene>
    <name evidence="9" type="primary">ftsQ</name>
    <name evidence="12" type="ORF">SAMN05421795_10788</name>
</gene>